<feature type="active site" description="Proton acceptor" evidence="4">
    <location>
        <position position="140"/>
    </location>
</feature>
<feature type="binding site" evidence="4">
    <location>
        <position position="214"/>
    </location>
    <ligand>
        <name>substrate</name>
    </ligand>
</feature>
<keyword evidence="3 4" id="KW-0119">Carbohydrate metabolism</keyword>
<dbReference type="Proteomes" id="UP001482231">
    <property type="component" value="Unassembled WGS sequence"/>
</dbReference>
<dbReference type="PANTHER" id="PTHR43103">
    <property type="entry name" value="NUCLEOSIDE-DIPHOSPHATE-SUGAR EPIMERASE"/>
    <property type="match status" value="1"/>
</dbReference>
<feature type="binding site" evidence="4">
    <location>
        <position position="180"/>
    </location>
    <ligand>
        <name>substrate</name>
    </ligand>
</feature>
<proteinExistence type="inferred from homology"/>
<comment type="catalytic activity">
    <reaction evidence="4">
        <text>ADP-D-glycero-beta-D-manno-heptose = ADP-L-glycero-beta-D-manno-heptose</text>
        <dbReference type="Rhea" id="RHEA:17577"/>
        <dbReference type="ChEBI" id="CHEBI:59967"/>
        <dbReference type="ChEBI" id="CHEBI:61506"/>
        <dbReference type="EC" id="5.1.3.20"/>
    </reaction>
</comment>
<reference evidence="6 7" key="1">
    <citation type="submission" date="2024-02" db="EMBL/GenBank/DDBJ databases">
        <title>New thermophilic sulfur-oxidizing bacteria from a hot springs of the Uzon caldera (Kamchatka, Russia).</title>
        <authorList>
            <person name="Dukat A.M."/>
            <person name="Elcheninov A.G."/>
            <person name="Frolov E.N."/>
        </authorList>
    </citation>
    <scope>NUCLEOTIDE SEQUENCE [LARGE SCALE GENOMIC DNA]</scope>
    <source>
        <strain evidence="6 7">AK1</strain>
    </source>
</reference>
<comment type="cofactor">
    <cofactor evidence="4">
        <name>NADP(+)</name>
        <dbReference type="ChEBI" id="CHEBI:58349"/>
    </cofactor>
    <text evidence="4">Binds 1 NADP(+) per subunit.</text>
</comment>
<evidence type="ECO:0000256" key="2">
    <source>
        <dbReference type="ARBA" id="ARBA00023235"/>
    </source>
</evidence>
<dbReference type="SUPFAM" id="SSF51735">
    <property type="entry name" value="NAD(P)-binding Rossmann-fold domains"/>
    <property type="match status" value="1"/>
</dbReference>
<feature type="binding site" evidence="4">
    <location>
        <position position="169"/>
    </location>
    <ligand>
        <name>substrate</name>
    </ligand>
</feature>
<dbReference type="PANTHER" id="PTHR43103:SF3">
    <property type="entry name" value="ADP-L-GLYCERO-D-MANNO-HEPTOSE-6-EPIMERASE"/>
    <property type="match status" value="1"/>
</dbReference>
<dbReference type="EMBL" id="JBAJEX010000001">
    <property type="protein sequence ID" value="MEO1766123.1"/>
    <property type="molecule type" value="Genomic_DNA"/>
</dbReference>
<dbReference type="EC" id="5.1.3.20" evidence="4"/>
<evidence type="ECO:0000313" key="7">
    <source>
        <dbReference type="Proteomes" id="UP001482231"/>
    </source>
</evidence>
<feature type="binding site" evidence="4">
    <location>
        <position position="187"/>
    </location>
    <ligand>
        <name>substrate</name>
    </ligand>
</feature>
<dbReference type="InterPro" id="IPR001509">
    <property type="entry name" value="Epimerase_deHydtase"/>
</dbReference>
<dbReference type="InterPro" id="IPR036291">
    <property type="entry name" value="NAD(P)-bd_dom_sf"/>
</dbReference>
<dbReference type="InterPro" id="IPR011912">
    <property type="entry name" value="Heptose_epim"/>
</dbReference>
<keyword evidence="7" id="KW-1185">Reference proteome</keyword>
<feature type="binding site" evidence="4">
    <location>
        <position position="293"/>
    </location>
    <ligand>
        <name>substrate</name>
    </ligand>
</feature>
<keyword evidence="2 4" id="KW-0413">Isomerase</keyword>
<feature type="binding site" evidence="4">
    <location>
        <begin position="11"/>
        <end position="12"/>
    </location>
    <ligand>
        <name>NADP(+)</name>
        <dbReference type="ChEBI" id="CHEBI:58349"/>
    </ligand>
</feature>
<name>A0ABV0EEF9_9BURK</name>
<sequence>MYYIVTGAAGFIGANIVKALNERGETDIICVDNLTRADKFRNLVDCEIADYIDKQAFLDMLLDGAWEGEVAAVFHEGACSDTMETDGRYMMDNNYRYTVTLFEHCQAEDIPLLYASSASVYGSGLVFREERQFEAPLNVYGYSKFLFDQYLRRHWRQLTSQVVGFRYFNVYGPREQHKGRMASVAYHFFNQYLAEGKVRLFEGCAGYGNGEQRRDFVSVEDVVKVNLYFLDHPEYSGIFNVGTGRSQTFNDVAVTTINACRRARGEPPLTLAELHSRGIIEYIPFPEALKGKYQSFTEADISSLRNVGYQEPFLTVEEGVTRYVEYRLARGEGQTN</sequence>
<organism evidence="6 7">
    <name type="scientific">Thiobacter aerophilum</name>
    <dbReference type="NCBI Taxonomy" id="3121275"/>
    <lineage>
        <taxon>Bacteria</taxon>
        <taxon>Pseudomonadati</taxon>
        <taxon>Pseudomonadota</taxon>
        <taxon>Betaproteobacteria</taxon>
        <taxon>Burkholderiales</taxon>
        <taxon>Thiobacteraceae</taxon>
        <taxon>Thiobacter</taxon>
    </lineage>
</organism>
<evidence type="ECO:0000256" key="3">
    <source>
        <dbReference type="ARBA" id="ARBA00023277"/>
    </source>
</evidence>
<comment type="subunit">
    <text evidence="4">Homopentamer.</text>
</comment>
<dbReference type="GO" id="GO:0008712">
    <property type="term" value="F:ADP-glyceromanno-heptose 6-epimerase activity"/>
    <property type="evidence" value="ECO:0007669"/>
    <property type="project" value="UniProtKB-EC"/>
</dbReference>
<feature type="binding site" evidence="4">
    <location>
        <position position="178"/>
    </location>
    <ligand>
        <name>NADP(+)</name>
        <dbReference type="ChEBI" id="CHEBI:58349"/>
    </ligand>
</feature>
<feature type="binding site" evidence="4">
    <location>
        <begin position="201"/>
        <end position="204"/>
    </location>
    <ligand>
        <name>substrate</name>
    </ligand>
</feature>
<dbReference type="HAMAP" id="MF_01601">
    <property type="entry name" value="Heptose_epimerase"/>
    <property type="match status" value="1"/>
</dbReference>
<feature type="binding site" evidence="4">
    <location>
        <begin position="76"/>
        <end position="80"/>
    </location>
    <ligand>
        <name>NADP(+)</name>
        <dbReference type="ChEBI" id="CHEBI:58349"/>
    </ligand>
</feature>
<protein>
    <recommendedName>
        <fullName evidence="4">ADP-L-glycero-D-manno-heptose-6-epimerase</fullName>
        <ecNumber evidence="4">5.1.3.20</ecNumber>
    </recommendedName>
    <alternativeName>
        <fullName evidence="4">ADP-L-glycero-beta-D-manno-heptose-6-epimerase</fullName>
        <shortName evidence="4">ADP-glyceromanno-heptose 6-epimerase</shortName>
        <shortName evidence="4">ADP-hep 6-epimerase</shortName>
        <shortName evidence="4">AGME</shortName>
    </alternativeName>
</protein>
<comment type="similarity">
    <text evidence="4">Belongs to the NAD(P)-dependent epimerase/dehydratase family. HldD subfamily.</text>
</comment>
<feature type="active site" description="Proton acceptor" evidence="4">
    <location>
        <position position="178"/>
    </location>
</feature>
<dbReference type="NCBIfam" id="TIGR02197">
    <property type="entry name" value="heptose_epim"/>
    <property type="match status" value="1"/>
</dbReference>
<feature type="binding site" evidence="4">
    <location>
        <position position="170"/>
    </location>
    <ligand>
        <name>NADP(+)</name>
        <dbReference type="ChEBI" id="CHEBI:58349"/>
    </ligand>
</feature>
<feature type="binding site" evidence="4">
    <location>
        <position position="39"/>
    </location>
    <ligand>
        <name>NADP(+)</name>
        <dbReference type="ChEBI" id="CHEBI:58349"/>
    </ligand>
</feature>
<comment type="caution">
    <text evidence="6">The sequence shown here is derived from an EMBL/GenBank/DDBJ whole genome shotgun (WGS) entry which is preliminary data.</text>
</comment>
<feature type="binding site" evidence="4">
    <location>
        <position position="144"/>
    </location>
    <ligand>
        <name>NADP(+)</name>
        <dbReference type="ChEBI" id="CHEBI:58349"/>
    </ligand>
</feature>
<dbReference type="RefSeq" id="WP_347306873.1">
    <property type="nucleotide sequence ID" value="NZ_JBAJEX010000001.1"/>
</dbReference>
<feature type="binding site" evidence="4">
    <location>
        <position position="93"/>
    </location>
    <ligand>
        <name>NADP(+)</name>
        <dbReference type="ChEBI" id="CHEBI:58349"/>
    </ligand>
</feature>
<keyword evidence="1 4" id="KW-0521">NADP</keyword>
<evidence type="ECO:0000259" key="5">
    <source>
        <dbReference type="Pfam" id="PF01370"/>
    </source>
</evidence>
<feature type="domain" description="NAD-dependent epimerase/dehydratase" evidence="5">
    <location>
        <begin position="4"/>
        <end position="242"/>
    </location>
</feature>
<feature type="binding site" evidence="4">
    <location>
        <begin position="32"/>
        <end position="33"/>
    </location>
    <ligand>
        <name>NADP(+)</name>
        <dbReference type="ChEBI" id="CHEBI:58349"/>
    </ligand>
</feature>
<comment type="pathway">
    <text evidence="4">Nucleotide-sugar biosynthesis; ADP-L-glycero-beta-D-manno-heptose biosynthesis; ADP-L-glycero-beta-D-manno-heptose from D-glycero-beta-D-manno-heptose 7-phosphate: step 4/4.</text>
</comment>
<dbReference type="Gene3D" id="3.40.50.720">
    <property type="entry name" value="NAD(P)-binding Rossmann-like Domain"/>
    <property type="match status" value="1"/>
</dbReference>
<comment type="function">
    <text evidence="4">Catalyzes the interconversion between ADP-D-glycero-beta-D-manno-heptose and ADP-L-glycero-beta-D-manno-heptose via an epimerization at carbon 6 of the heptose.</text>
</comment>
<evidence type="ECO:0000313" key="6">
    <source>
        <dbReference type="EMBL" id="MEO1766123.1"/>
    </source>
</evidence>
<feature type="binding site" evidence="4">
    <location>
        <position position="54"/>
    </location>
    <ligand>
        <name>NADP(+)</name>
        <dbReference type="ChEBI" id="CHEBI:58349"/>
    </ligand>
</feature>
<gene>
    <name evidence="6" type="primary">rfaD</name>
    <name evidence="4" type="synonym">hldD</name>
    <name evidence="6" type="ORF">V6E02_02695</name>
</gene>
<comment type="domain">
    <text evidence="4">Contains a large N-terminal NADP-binding domain, and a smaller C-terminal substrate-binding domain.</text>
</comment>
<accession>A0ABV0EEF9</accession>
<evidence type="ECO:0000256" key="1">
    <source>
        <dbReference type="ARBA" id="ARBA00022857"/>
    </source>
</evidence>
<dbReference type="Gene3D" id="3.90.25.10">
    <property type="entry name" value="UDP-galactose 4-epimerase, domain 1"/>
    <property type="match status" value="1"/>
</dbReference>
<dbReference type="Pfam" id="PF01370">
    <property type="entry name" value="Epimerase"/>
    <property type="match status" value="1"/>
</dbReference>
<dbReference type="CDD" id="cd05248">
    <property type="entry name" value="ADP_GME_SDR_e"/>
    <property type="match status" value="1"/>
</dbReference>
<evidence type="ECO:0000256" key="4">
    <source>
        <dbReference type="HAMAP-Rule" id="MF_01601"/>
    </source>
</evidence>